<sequence>MPEHTGWPTRDQPVMNTPRVNPLVRRGSSAERPYDVMVSPENAGWHYSGLRVVALPVGGRVRFVTGNDEMLVLPLTGGCDVACDDERLTLTGRRSVFSRVTDFAYLPRDSVVTLRAPNGGRFALPAARAGRKLPFRYGPAEDVPVELRGAGQASRQVNNFCTPEAFETDRLIACEVLTPGGNWSSYPPHKHDEEGPGESCLEEIYYFEVTSSPGGGPGSGYQRVYGHPDRPIDVCTEVRTGDVILVPYGWHGPSMAVPGYDLYYLNVMAGPGERRWEVRDDPAHGWVRGRWAGQEIDPRLPLTSVRERRRL</sequence>
<dbReference type="PANTHER" id="PTHR39193">
    <property type="entry name" value="5-DEOXY-GLUCURONATE ISOMERASE"/>
    <property type="match status" value="1"/>
</dbReference>
<dbReference type="RefSeq" id="WP_014444971.1">
    <property type="nucleotide sequence ID" value="NC_017093.1"/>
</dbReference>
<dbReference type="EMBL" id="AP012319">
    <property type="protein sequence ID" value="BAL90082.1"/>
    <property type="molecule type" value="Genomic_DNA"/>
</dbReference>
<dbReference type="Gene3D" id="2.60.120.10">
    <property type="entry name" value="Jelly Rolls"/>
    <property type="match status" value="2"/>
</dbReference>
<proteinExistence type="predicted"/>
<dbReference type="PANTHER" id="PTHR39193:SF1">
    <property type="entry name" value="5-DEOXY-GLUCURONATE ISOMERASE"/>
    <property type="match status" value="1"/>
</dbReference>
<accession>I0HAP5</accession>
<evidence type="ECO:0000313" key="3">
    <source>
        <dbReference type="Proteomes" id="UP000007882"/>
    </source>
</evidence>
<keyword evidence="1" id="KW-0413">Isomerase</keyword>
<dbReference type="PATRIC" id="fig|512565.3.peg.4849"/>
<dbReference type="Proteomes" id="UP000007882">
    <property type="component" value="Chromosome"/>
</dbReference>
<dbReference type="NCBIfam" id="TIGR04378">
    <property type="entry name" value="myo_inos_iolB"/>
    <property type="match status" value="1"/>
</dbReference>
<dbReference type="InterPro" id="IPR014710">
    <property type="entry name" value="RmlC-like_jellyroll"/>
</dbReference>
<dbReference type="Pfam" id="PF04962">
    <property type="entry name" value="KduI"/>
    <property type="match status" value="1"/>
</dbReference>
<dbReference type="HOGENOM" id="CLU_066438_0_0_11"/>
<protein>
    <submittedName>
        <fullName evidence="2">Putative myo-inositol catabolism protein IolB</fullName>
    </submittedName>
</protein>
<organism evidence="2 3">
    <name type="scientific">Actinoplanes missouriensis (strain ATCC 14538 / DSM 43046 / CBS 188.64 / JCM 3121 / NBRC 102363 / NCIMB 12654 / NRRL B-3342 / UNCC 431)</name>
    <dbReference type="NCBI Taxonomy" id="512565"/>
    <lineage>
        <taxon>Bacteria</taxon>
        <taxon>Bacillati</taxon>
        <taxon>Actinomycetota</taxon>
        <taxon>Actinomycetes</taxon>
        <taxon>Micromonosporales</taxon>
        <taxon>Micromonosporaceae</taxon>
        <taxon>Actinoplanes</taxon>
    </lineage>
</organism>
<gene>
    <name evidence="2" type="primary">iolB</name>
    <name evidence="2" type="ordered locus">AMIS_48620</name>
</gene>
<dbReference type="PIRSF" id="PIRSF036628">
    <property type="entry name" value="IolB"/>
    <property type="match status" value="1"/>
</dbReference>
<dbReference type="InterPro" id="IPR024203">
    <property type="entry name" value="Deoxy-glucuronate_isom_IolB"/>
</dbReference>
<dbReference type="STRING" id="512565.AMIS_48620"/>
<dbReference type="GO" id="GO:0008880">
    <property type="term" value="F:glucuronate isomerase activity"/>
    <property type="evidence" value="ECO:0007669"/>
    <property type="project" value="InterPro"/>
</dbReference>
<evidence type="ECO:0000256" key="1">
    <source>
        <dbReference type="ARBA" id="ARBA00023235"/>
    </source>
</evidence>
<dbReference type="InterPro" id="IPR021120">
    <property type="entry name" value="KduI/IolB_isomerase"/>
</dbReference>
<reference evidence="2 3" key="1">
    <citation type="submission" date="2012-02" db="EMBL/GenBank/DDBJ databases">
        <title>Complete genome sequence of Actinoplanes missouriensis 431 (= NBRC 102363).</title>
        <authorList>
            <person name="Ohnishi Y."/>
            <person name="Ishikawa J."/>
            <person name="Sekine M."/>
            <person name="Hosoyama A."/>
            <person name="Harada T."/>
            <person name="Narita H."/>
            <person name="Hata T."/>
            <person name="Konno Y."/>
            <person name="Tutikane K."/>
            <person name="Fujita N."/>
            <person name="Horinouchi S."/>
            <person name="Hayakawa M."/>
        </authorList>
    </citation>
    <scope>NUCLEOTIDE SEQUENCE [LARGE SCALE GENOMIC DNA]</scope>
    <source>
        <strain evidence="3">ATCC 14538 / DSM 43046 / CBS 188.64 / JCM 3121 / NBRC 102363 / NCIMB 12654 / NRRL B-3342 / UNCC 431</strain>
    </source>
</reference>
<dbReference type="AlphaFoldDB" id="I0HAP5"/>
<evidence type="ECO:0000313" key="2">
    <source>
        <dbReference type="EMBL" id="BAL90082.1"/>
    </source>
</evidence>
<keyword evidence="3" id="KW-1185">Reference proteome</keyword>
<dbReference type="SUPFAM" id="SSF51182">
    <property type="entry name" value="RmlC-like cupins"/>
    <property type="match status" value="1"/>
</dbReference>
<dbReference type="eggNOG" id="COG3718">
    <property type="taxonomic scope" value="Bacteria"/>
</dbReference>
<dbReference type="InterPro" id="IPR011051">
    <property type="entry name" value="RmlC_Cupin_sf"/>
</dbReference>
<dbReference type="KEGG" id="ams:AMIS_48620"/>
<name>I0HAP5_ACTM4</name>
<dbReference type="GO" id="GO:0019310">
    <property type="term" value="P:inositol catabolic process"/>
    <property type="evidence" value="ECO:0007669"/>
    <property type="project" value="InterPro"/>
</dbReference>